<dbReference type="RefSeq" id="XP_012897554.1">
    <property type="nucleotide sequence ID" value="XM_013042100.1"/>
</dbReference>
<gene>
    <name evidence="9" type="ORF">GSBLH_T00003372001</name>
</gene>
<dbReference type="InterPro" id="IPR019734">
    <property type="entry name" value="TPR_rpt"/>
</dbReference>
<dbReference type="AlphaFoldDB" id="D8M6T8"/>
<dbReference type="Pfam" id="PF13428">
    <property type="entry name" value="TPR_14"/>
    <property type="match status" value="1"/>
</dbReference>
<dbReference type="GO" id="GO:0000244">
    <property type="term" value="P:spliceosomal tri-snRNP complex assembly"/>
    <property type="evidence" value="ECO:0007669"/>
    <property type="project" value="TreeGrafter"/>
</dbReference>
<dbReference type="InParanoid" id="D8M6T8"/>
<name>D8M6T8_BLAHO</name>
<evidence type="ECO:0000256" key="4">
    <source>
        <dbReference type="ARBA" id="ARBA00023187"/>
    </source>
</evidence>
<dbReference type="SMART" id="SM00028">
    <property type="entry name" value="TPR"/>
    <property type="match status" value="4"/>
</dbReference>
<dbReference type="GO" id="GO:0046540">
    <property type="term" value="C:U4/U6 x U5 tri-snRNP complex"/>
    <property type="evidence" value="ECO:0007669"/>
    <property type="project" value="TreeGrafter"/>
</dbReference>
<dbReference type="InterPro" id="IPR045075">
    <property type="entry name" value="Syf1-like"/>
</dbReference>
<evidence type="ECO:0000259" key="8">
    <source>
        <dbReference type="Pfam" id="PF06424"/>
    </source>
</evidence>
<evidence type="ECO:0000313" key="10">
    <source>
        <dbReference type="Proteomes" id="UP000008312"/>
    </source>
</evidence>
<dbReference type="EMBL" id="FN668661">
    <property type="protein sequence ID" value="CBK23506.2"/>
    <property type="molecule type" value="Genomic_DNA"/>
</dbReference>
<protein>
    <recommendedName>
        <fullName evidence="8">PRP1 splicing factor N-terminal domain-containing protein</fullName>
    </recommendedName>
</protein>
<keyword evidence="6" id="KW-0802">TPR repeat</keyword>
<dbReference type="FunFam" id="1.25.40.10:FF:000256">
    <property type="entry name" value="Probable pre-mRNA splicing factor prp1"/>
    <property type="match status" value="1"/>
</dbReference>
<keyword evidence="2" id="KW-0507">mRNA processing</keyword>
<dbReference type="GeneID" id="24920475"/>
<evidence type="ECO:0000313" key="9">
    <source>
        <dbReference type="EMBL" id="CBK23506.2"/>
    </source>
</evidence>
<dbReference type="SUPFAM" id="SSF48452">
    <property type="entry name" value="TPR-like"/>
    <property type="match status" value="4"/>
</dbReference>
<keyword evidence="7" id="KW-0175">Coiled coil</keyword>
<dbReference type="Pfam" id="PF14559">
    <property type="entry name" value="TPR_19"/>
    <property type="match status" value="1"/>
</dbReference>
<dbReference type="InterPro" id="IPR010491">
    <property type="entry name" value="PRP1_N"/>
</dbReference>
<keyword evidence="10" id="KW-1185">Reference proteome</keyword>
<keyword evidence="3" id="KW-0677">Repeat</keyword>
<comment type="subcellular location">
    <subcellularLocation>
        <location evidence="1">Nucleus</location>
    </subcellularLocation>
</comment>
<dbReference type="PANTHER" id="PTHR11246:SF1">
    <property type="entry name" value="PRE-MRNA-PROCESSING FACTOR 6"/>
    <property type="match status" value="1"/>
</dbReference>
<dbReference type="Pfam" id="PF06424">
    <property type="entry name" value="PRP1_N"/>
    <property type="match status" value="1"/>
</dbReference>
<dbReference type="PANTHER" id="PTHR11246">
    <property type="entry name" value="PRE-MRNA SPLICING FACTOR"/>
    <property type="match status" value="1"/>
</dbReference>
<accession>D8M6T8</accession>
<evidence type="ECO:0000256" key="2">
    <source>
        <dbReference type="ARBA" id="ARBA00022664"/>
    </source>
</evidence>
<dbReference type="InterPro" id="IPR011990">
    <property type="entry name" value="TPR-like_helical_dom_sf"/>
</dbReference>
<evidence type="ECO:0000256" key="5">
    <source>
        <dbReference type="ARBA" id="ARBA00023242"/>
    </source>
</evidence>
<dbReference type="Proteomes" id="UP000008312">
    <property type="component" value="Unassembled WGS sequence"/>
</dbReference>
<evidence type="ECO:0000256" key="6">
    <source>
        <dbReference type="PROSITE-ProRule" id="PRU00339"/>
    </source>
</evidence>
<dbReference type="Gene3D" id="1.25.40.10">
    <property type="entry name" value="Tetratricopeptide repeat domain"/>
    <property type="match status" value="4"/>
</dbReference>
<reference evidence="9" key="1">
    <citation type="submission" date="2010-02" db="EMBL/GenBank/DDBJ databases">
        <title>Sequencing and annotation of the Blastocystis hominis genome.</title>
        <authorList>
            <person name="Wincker P."/>
        </authorList>
    </citation>
    <scope>NUCLEOTIDE SEQUENCE</scope>
    <source>
        <strain evidence="9">Singapore isolate B</strain>
    </source>
</reference>
<dbReference type="OMA" id="DGWAWYY"/>
<feature type="coiled-coil region" evidence="7">
    <location>
        <begin position="10"/>
        <end position="44"/>
    </location>
</feature>
<organism evidence="9">
    <name type="scientific">Blastocystis hominis</name>
    <dbReference type="NCBI Taxonomy" id="12968"/>
    <lineage>
        <taxon>Eukaryota</taxon>
        <taxon>Sar</taxon>
        <taxon>Stramenopiles</taxon>
        <taxon>Bigyra</taxon>
        <taxon>Opalozoa</taxon>
        <taxon>Opalinata</taxon>
        <taxon>Blastocystidae</taxon>
        <taxon>Blastocystis</taxon>
    </lineage>
</organism>
<dbReference type="InterPro" id="IPR003107">
    <property type="entry name" value="HAT"/>
</dbReference>
<feature type="repeat" description="TPR" evidence="6">
    <location>
        <begin position="583"/>
        <end position="616"/>
    </location>
</feature>
<dbReference type="GO" id="GO:0071013">
    <property type="term" value="C:catalytic step 2 spliceosome"/>
    <property type="evidence" value="ECO:0007669"/>
    <property type="project" value="TreeGrafter"/>
</dbReference>
<keyword evidence="5" id="KW-0539">Nucleus</keyword>
<dbReference type="SMART" id="SM00386">
    <property type="entry name" value="HAT"/>
    <property type="match status" value="11"/>
</dbReference>
<evidence type="ECO:0000256" key="7">
    <source>
        <dbReference type="SAM" id="Coils"/>
    </source>
</evidence>
<dbReference type="FunCoup" id="D8M6T8">
    <property type="interactions" value="520"/>
</dbReference>
<sequence length="820" mass="94028">MGERRRDRKIDLDQKRVEELDKEHMDLNRQFEDLKRGLKEITMEEWNNIPEIGDHSLKLKRAKEKEIYTPVPDSVIQSRLMQNSMESYLDPRQQVLGGFDTPSGMTSESISAAREKILSLKLDRMSDSVSGQTVVDPRGYLTSLDSIRTLPQDQLIDLNNARQMYHRLCLSNPTNPQLWISAARIEEQSGNLTAARKLIKEGCENCPKSESVWLEAVHFNHGENAKILIANAAQNLPRSVKIWLTAADLEDDVDAKRRVYWKALEFIPNSVVLWKQAVSLEKEEGAILLLKRAVKQIPENVELWLALAKLQNYEDARGTLNQARRAVPTDPLIWMTAAQLEEANGNQHNVEKIIEKSLRSLRNNNVVIDRAKWIQNAYNMEKAGAVVTCAAIIRNVIEVGVEQEDRLRTWTDDASKAVEEGAIETARAIYVYTLSVFPTNESLWVKSYELEDDFGSVESAENVLKLAVEKCPASENLWLLLIRLIYVKQKDTVRAREQLEEAMKVNEANPPFLASSNIWLTAFQIEWEANEVERAREILSRARVNCKSARVWVKSALLEWETDNEPAEKSLLDEGIRQYPDCAKLYLMLGQLYEAQNNVEQARATYRNGLLHCPASVPLWLLYVRLERRVTSIMKARSLLEVARQKCPTSEDLWIESVRMERDAGNAALANQLLSKARQTMPSNGRIWSETIATIPKIQRRSYISTALKETEVDAYVFLAAGKLFWSLHLVSKARVWLRRALAKNGDIGDFWALLYIFELQNGTEEQQNEVIRDCVRANPKHGEIWPSIRKQKENRRKEIPEILRLVADQMKDVMVEFCK</sequence>
<evidence type="ECO:0000256" key="3">
    <source>
        <dbReference type="ARBA" id="ARBA00022737"/>
    </source>
</evidence>
<evidence type="ECO:0000256" key="1">
    <source>
        <dbReference type="ARBA" id="ARBA00004123"/>
    </source>
</evidence>
<feature type="domain" description="PRP1 splicing factor N-terminal" evidence="8">
    <location>
        <begin position="1"/>
        <end position="58"/>
    </location>
</feature>
<dbReference type="Pfam" id="PF23240">
    <property type="entry name" value="HAT_PRP39_N"/>
    <property type="match status" value="2"/>
</dbReference>
<dbReference type="PROSITE" id="PS50005">
    <property type="entry name" value="TPR"/>
    <property type="match status" value="1"/>
</dbReference>
<keyword evidence="4" id="KW-0508">mRNA splicing</keyword>
<proteinExistence type="predicted"/>
<dbReference type="OrthoDB" id="440128at2759"/>